<keyword evidence="15" id="KW-1185">Reference proteome</keyword>
<evidence type="ECO:0000256" key="3">
    <source>
        <dbReference type="ARBA" id="ARBA00022559"/>
    </source>
</evidence>
<reference evidence="14 15" key="1">
    <citation type="submission" date="2018-08" db="EMBL/GenBank/DDBJ databases">
        <title>Pallidiluteibacterium maritimus gen. nov., sp. nov., isolated from coastal sediment.</title>
        <authorList>
            <person name="Zhou L.Y."/>
        </authorList>
    </citation>
    <scope>NUCLEOTIDE SEQUENCE [LARGE SCALE GENOMIC DNA]</scope>
    <source>
        <strain evidence="14 15">XSD2</strain>
    </source>
</reference>
<evidence type="ECO:0000256" key="10">
    <source>
        <dbReference type="ARBA" id="ARBA00042639"/>
    </source>
</evidence>
<dbReference type="Gene3D" id="3.40.30.10">
    <property type="entry name" value="Glutaredoxin"/>
    <property type="match status" value="1"/>
</dbReference>
<comment type="caution">
    <text evidence="14">The sequence shown here is derived from an EMBL/GenBank/DDBJ whole genome shotgun (WGS) entry which is preliminary data.</text>
</comment>
<keyword evidence="6" id="KW-1015">Disulfide bond</keyword>
<evidence type="ECO:0000256" key="4">
    <source>
        <dbReference type="ARBA" id="ARBA00022862"/>
    </source>
</evidence>
<evidence type="ECO:0000256" key="6">
    <source>
        <dbReference type="ARBA" id="ARBA00023157"/>
    </source>
</evidence>
<keyword evidence="7" id="KW-0676">Redox-active center</keyword>
<evidence type="ECO:0000256" key="1">
    <source>
        <dbReference type="ARBA" id="ARBA00003330"/>
    </source>
</evidence>
<dbReference type="Proteomes" id="UP000265926">
    <property type="component" value="Unassembled WGS sequence"/>
</dbReference>
<evidence type="ECO:0000256" key="9">
    <source>
        <dbReference type="ARBA" id="ARBA00038489"/>
    </source>
</evidence>
<accession>A0A399T111</accession>
<dbReference type="AlphaFoldDB" id="A0A399T111"/>
<dbReference type="GO" id="GO:0008379">
    <property type="term" value="F:thioredoxin peroxidase activity"/>
    <property type="evidence" value="ECO:0007669"/>
    <property type="project" value="TreeGrafter"/>
</dbReference>
<dbReference type="OrthoDB" id="9805634at2"/>
<comment type="catalytic activity">
    <reaction evidence="11">
        <text>a hydroperoxide + [thioredoxin]-dithiol = an alcohol + [thioredoxin]-disulfide + H2O</text>
        <dbReference type="Rhea" id="RHEA:62620"/>
        <dbReference type="Rhea" id="RHEA-COMP:10698"/>
        <dbReference type="Rhea" id="RHEA-COMP:10700"/>
        <dbReference type="ChEBI" id="CHEBI:15377"/>
        <dbReference type="ChEBI" id="CHEBI:29950"/>
        <dbReference type="ChEBI" id="CHEBI:30879"/>
        <dbReference type="ChEBI" id="CHEBI:35924"/>
        <dbReference type="ChEBI" id="CHEBI:50058"/>
        <dbReference type="EC" id="1.11.1.24"/>
    </reaction>
</comment>
<dbReference type="InterPro" id="IPR050924">
    <property type="entry name" value="Peroxiredoxin_BCP/PrxQ"/>
</dbReference>
<proteinExistence type="inferred from homology"/>
<dbReference type="Pfam" id="PF00578">
    <property type="entry name" value="AhpC-TSA"/>
    <property type="match status" value="1"/>
</dbReference>
<keyword evidence="4" id="KW-0049">Antioxidant</keyword>
<evidence type="ECO:0000256" key="8">
    <source>
        <dbReference type="ARBA" id="ARBA00032824"/>
    </source>
</evidence>
<evidence type="ECO:0000256" key="12">
    <source>
        <dbReference type="SAM" id="SignalP"/>
    </source>
</evidence>
<evidence type="ECO:0000313" key="15">
    <source>
        <dbReference type="Proteomes" id="UP000265926"/>
    </source>
</evidence>
<evidence type="ECO:0000256" key="11">
    <source>
        <dbReference type="ARBA" id="ARBA00049091"/>
    </source>
</evidence>
<dbReference type="InterPro" id="IPR013766">
    <property type="entry name" value="Thioredoxin_domain"/>
</dbReference>
<keyword evidence="3" id="KW-0575">Peroxidase</keyword>
<evidence type="ECO:0000256" key="2">
    <source>
        <dbReference type="ARBA" id="ARBA00013017"/>
    </source>
</evidence>
<dbReference type="InterPro" id="IPR036249">
    <property type="entry name" value="Thioredoxin-like_sf"/>
</dbReference>
<evidence type="ECO:0000256" key="7">
    <source>
        <dbReference type="ARBA" id="ARBA00023284"/>
    </source>
</evidence>
<name>A0A399T111_9BACT</name>
<comment type="function">
    <text evidence="1">Thiol-specific peroxidase that catalyzes the reduction of hydrogen peroxide and organic hydroperoxides to water and alcohols, respectively. Plays a role in cell protection against oxidative stress by detoxifying peroxides and as sensor of hydrogen peroxide-mediated signaling events.</text>
</comment>
<dbReference type="CDD" id="cd02970">
    <property type="entry name" value="PRX_like2"/>
    <property type="match status" value="1"/>
</dbReference>
<dbReference type="GO" id="GO:0005737">
    <property type="term" value="C:cytoplasm"/>
    <property type="evidence" value="ECO:0007669"/>
    <property type="project" value="TreeGrafter"/>
</dbReference>
<dbReference type="PANTHER" id="PTHR42801">
    <property type="entry name" value="THIOREDOXIN-DEPENDENT PEROXIDE REDUCTASE"/>
    <property type="match status" value="1"/>
</dbReference>
<gene>
    <name evidence="14" type="ORF">D1614_11720</name>
</gene>
<dbReference type="InterPro" id="IPR000866">
    <property type="entry name" value="AhpC/TSA"/>
</dbReference>
<feature type="chain" id="PRO_5017340135" description="thioredoxin-dependent peroxiredoxin" evidence="12">
    <location>
        <begin position="18"/>
        <end position="194"/>
    </location>
</feature>
<dbReference type="GO" id="GO:0034599">
    <property type="term" value="P:cellular response to oxidative stress"/>
    <property type="evidence" value="ECO:0007669"/>
    <property type="project" value="TreeGrafter"/>
</dbReference>
<feature type="domain" description="Thioredoxin" evidence="13">
    <location>
        <begin position="29"/>
        <end position="194"/>
    </location>
</feature>
<dbReference type="PROSITE" id="PS51352">
    <property type="entry name" value="THIOREDOXIN_2"/>
    <property type="match status" value="1"/>
</dbReference>
<comment type="similarity">
    <text evidence="9">Belongs to the peroxiredoxin family. BCP/PrxQ subfamily.</text>
</comment>
<dbReference type="PANTHER" id="PTHR42801:SF7">
    <property type="entry name" value="SLL1159 PROTEIN"/>
    <property type="match status" value="1"/>
</dbReference>
<dbReference type="EMBL" id="QWGR01000005">
    <property type="protein sequence ID" value="RIJ48385.1"/>
    <property type="molecule type" value="Genomic_DNA"/>
</dbReference>
<dbReference type="SUPFAM" id="SSF52833">
    <property type="entry name" value="Thioredoxin-like"/>
    <property type="match status" value="1"/>
</dbReference>
<dbReference type="RefSeq" id="WP_119438117.1">
    <property type="nucleotide sequence ID" value="NZ_QWGR01000005.1"/>
</dbReference>
<organism evidence="14 15">
    <name type="scientific">Maribellus luteus</name>
    <dbReference type="NCBI Taxonomy" id="2305463"/>
    <lineage>
        <taxon>Bacteria</taxon>
        <taxon>Pseudomonadati</taxon>
        <taxon>Bacteroidota</taxon>
        <taxon>Bacteroidia</taxon>
        <taxon>Marinilabiliales</taxon>
        <taxon>Prolixibacteraceae</taxon>
        <taxon>Maribellus</taxon>
    </lineage>
</organism>
<evidence type="ECO:0000259" key="13">
    <source>
        <dbReference type="PROSITE" id="PS51352"/>
    </source>
</evidence>
<evidence type="ECO:0000256" key="5">
    <source>
        <dbReference type="ARBA" id="ARBA00023002"/>
    </source>
</evidence>
<keyword evidence="12" id="KW-0732">Signal</keyword>
<dbReference type="EC" id="1.11.1.24" evidence="2"/>
<sequence>MKQLLFVLLLLGNSAIAQIPELPEQVSPLLIGEQVPDAELKSANNTTHKLSDVLAEKPGVLLFYRGGWCPYCNAHLSDIQEVESEIISLGYQIIAVSPDAPENLKITEEDKSIRYKLYSDADGELIKAMGIAFKAPGQYSGLLNEKSGGLNKGILPVPSVFVVSPSGKILFEYINPDYSTRLSGKLLLAILKNL</sequence>
<keyword evidence="5" id="KW-0560">Oxidoreductase</keyword>
<protein>
    <recommendedName>
        <fullName evidence="2">thioredoxin-dependent peroxiredoxin</fullName>
        <ecNumber evidence="2">1.11.1.24</ecNumber>
    </recommendedName>
    <alternativeName>
        <fullName evidence="8">Thioredoxin peroxidase</fullName>
    </alternativeName>
    <alternativeName>
        <fullName evidence="10">Thioredoxin-dependent peroxiredoxin Bcp</fullName>
    </alternativeName>
</protein>
<evidence type="ECO:0000313" key="14">
    <source>
        <dbReference type="EMBL" id="RIJ48385.1"/>
    </source>
</evidence>
<feature type="signal peptide" evidence="12">
    <location>
        <begin position="1"/>
        <end position="17"/>
    </location>
</feature>
<dbReference type="GO" id="GO:0045454">
    <property type="term" value="P:cell redox homeostasis"/>
    <property type="evidence" value="ECO:0007669"/>
    <property type="project" value="TreeGrafter"/>
</dbReference>